<accession>A0AAN6SEL4</accession>
<dbReference type="EMBL" id="MU859188">
    <property type="protein sequence ID" value="KAK3950151.1"/>
    <property type="molecule type" value="Genomic_DNA"/>
</dbReference>
<dbReference type="Proteomes" id="UP001303222">
    <property type="component" value="Unassembled WGS sequence"/>
</dbReference>
<keyword evidence="2" id="KW-1185">Reference proteome</keyword>
<reference evidence="1" key="2">
    <citation type="submission" date="2023-06" db="EMBL/GenBank/DDBJ databases">
        <authorList>
            <consortium name="Lawrence Berkeley National Laboratory"/>
            <person name="Mondo S.J."/>
            <person name="Hensen N."/>
            <person name="Bonometti L."/>
            <person name="Westerberg I."/>
            <person name="Brannstrom I.O."/>
            <person name="Guillou S."/>
            <person name="Cros-Aarteil S."/>
            <person name="Calhoun S."/>
            <person name="Haridas S."/>
            <person name="Kuo A."/>
            <person name="Pangilinan J."/>
            <person name="Riley R."/>
            <person name="Labutti K."/>
            <person name="Andreopoulos B."/>
            <person name="Lipzen A."/>
            <person name="Chen C."/>
            <person name="Yanf M."/>
            <person name="Daum C."/>
            <person name="Ng V."/>
            <person name="Clum A."/>
            <person name="Steindorff A."/>
            <person name="Ohm R."/>
            <person name="Martin F."/>
            <person name="Silar P."/>
            <person name="Natvig D."/>
            <person name="Lalanne C."/>
            <person name="Gautier V."/>
            <person name="Ament-Velasquez S.L."/>
            <person name="Kruys A."/>
            <person name="Hutchinson M.I."/>
            <person name="Powell A.J."/>
            <person name="Barry K."/>
            <person name="Miller A.N."/>
            <person name="Grigoriev I.V."/>
            <person name="Debuchy R."/>
            <person name="Gladieux P."/>
            <person name="Thoren M.H."/>
            <person name="Johannesson H."/>
        </authorList>
    </citation>
    <scope>NUCLEOTIDE SEQUENCE</scope>
    <source>
        <strain evidence="1">CBS 626.80</strain>
    </source>
</reference>
<proteinExistence type="predicted"/>
<reference evidence="1" key="1">
    <citation type="journal article" date="2023" name="Mol. Phylogenet. Evol.">
        <title>Genome-scale phylogeny and comparative genomics of the fungal order Sordariales.</title>
        <authorList>
            <person name="Hensen N."/>
            <person name="Bonometti L."/>
            <person name="Westerberg I."/>
            <person name="Brannstrom I.O."/>
            <person name="Guillou S."/>
            <person name="Cros-Aarteil S."/>
            <person name="Calhoun S."/>
            <person name="Haridas S."/>
            <person name="Kuo A."/>
            <person name="Mondo S."/>
            <person name="Pangilinan J."/>
            <person name="Riley R."/>
            <person name="LaButti K."/>
            <person name="Andreopoulos B."/>
            <person name="Lipzen A."/>
            <person name="Chen C."/>
            <person name="Yan M."/>
            <person name="Daum C."/>
            <person name="Ng V."/>
            <person name="Clum A."/>
            <person name="Steindorff A."/>
            <person name="Ohm R.A."/>
            <person name="Martin F."/>
            <person name="Silar P."/>
            <person name="Natvig D.O."/>
            <person name="Lalanne C."/>
            <person name="Gautier V."/>
            <person name="Ament-Velasquez S.L."/>
            <person name="Kruys A."/>
            <person name="Hutchinson M.I."/>
            <person name="Powell A.J."/>
            <person name="Barry K."/>
            <person name="Miller A.N."/>
            <person name="Grigoriev I.V."/>
            <person name="Debuchy R."/>
            <person name="Gladieux P."/>
            <person name="Hiltunen Thoren M."/>
            <person name="Johannesson H."/>
        </authorList>
    </citation>
    <scope>NUCLEOTIDE SEQUENCE</scope>
    <source>
        <strain evidence="1">CBS 626.80</strain>
    </source>
</reference>
<dbReference type="AlphaFoldDB" id="A0AAN6SEL4"/>
<protein>
    <submittedName>
        <fullName evidence="1">Uncharacterized protein</fullName>
    </submittedName>
</protein>
<gene>
    <name evidence="1" type="ORF">QBC32DRAFT_21275</name>
</gene>
<evidence type="ECO:0000313" key="2">
    <source>
        <dbReference type="Proteomes" id="UP001303222"/>
    </source>
</evidence>
<name>A0AAN6SEL4_9PEZI</name>
<evidence type="ECO:0000313" key="1">
    <source>
        <dbReference type="EMBL" id="KAK3950151.1"/>
    </source>
</evidence>
<comment type="caution">
    <text evidence="1">The sequence shown here is derived from an EMBL/GenBank/DDBJ whole genome shotgun (WGS) entry which is preliminary data.</text>
</comment>
<sequence length="208" mass="22688">MMIMMMPEEMIETSSTMVWASDGWFRCRDELSSLTVLSLFVLRFASGSAGSWRRSFVGAAKCGECDKNPTLSDESTLVTPKSSVVLFAPIFSRYSLSAKGAQRQQVGNIVKILRCVQVQLFDVAFFSSSFAQIFPFSSTHNLCSVACCKWPEGTQYVQSKSGEVALLPSCSIQIQPVVLLAARSAVVNCSTLMHAPNILLGLQFCGSL</sequence>
<organism evidence="1 2">
    <name type="scientific">Pseudoneurospora amorphoporcata</name>
    <dbReference type="NCBI Taxonomy" id="241081"/>
    <lineage>
        <taxon>Eukaryota</taxon>
        <taxon>Fungi</taxon>
        <taxon>Dikarya</taxon>
        <taxon>Ascomycota</taxon>
        <taxon>Pezizomycotina</taxon>
        <taxon>Sordariomycetes</taxon>
        <taxon>Sordariomycetidae</taxon>
        <taxon>Sordariales</taxon>
        <taxon>Sordariaceae</taxon>
        <taxon>Pseudoneurospora</taxon>
    </lineage>
</organism>